<dbReference type="OrthoDB" id="6485030at2759"/>
<feature type="compositionally biased region" description="Acidic residues" evidence="1">
    <location>
        <begin position="55"/>
        <end position="64"/>
    </location>
</feature>
<evidence type="ECO:0000313" key="3">
    <source>
        <dbReference type="Proteomes" id="UP000821853"/>
    </source>
</evidence>
<feature type="compositionally biased region" description="Low complexity" evidence="1">
    <location>
        <begin position="23"/>
        <end position="37"/>
    </location>
</feature>
<reference evidence="2 3" key="1">
    <citation type="journal article" date="2020" name="Cell">
        <title>Large-Scale Comparative Analyses of Tick Genomes Elucidate Their Genetic Diversity and Vector Capacities.</title>
        <authorList>
            <consortium name="Tick Genome and Microbiome Consortium (TIGMIC)"/>
            <person name="Jia N."/>
            <person name="Wang J."/>
            <person name="Shi W."/>
            <person name="Du L."/>
            <person name="Sun Y."/>
            <person name="Zhan W."/>
            <person name="Jiang J.F."/>
            <person name="Wang Q."/>
            <person name="Zhang B."/>
            <person name="Ji P."/>
            <person name="Bell-Sakyi L."/>
            <person name="Cui X.M."/>
            <person name="Yuan T.T."/>
            <person name="Jiang B.G."/>
            <person name="Yang W.F."/>
            <person name="Lam T.T."/>
            <person name="Chang Q.C."/>
            <person name="Ding S.J."/>
            <person name="Wang X.J."/>
            <person name="Zhu J.G."/>
            <person name="Ruan X.D."/>
            <person name="Zhao L."/>
            <person name="Wei J.T."/>
            <person name="Ye R.Z."/>
            <person name="Que T.C."/>
            <person name="Du C.H."/>
            <person name="Zhou Y.H."/>
            <person name="Cheng J.X."/>
            <person name="Dai P.F."/>
            <person name="Guo W.B."/>
            <person name="Han X.H."/>
            <person name="Huang E.J."/>
            <person name="Li L.F."/>
            <person name="Wei W."/>
            <person name="Gao Y.C."/>
            <person name="Liu J.Z."/>
            <person name="Shao H.Z."/>
            <person name="Wang X."/>
            <person name="Wang C.C."/>
            <person name="Yang T.C."/>
            <person name="Huo Q.B."/>
            <person name="Li W."/>
            <person name="Chen H.Y."/>
            <person name="Chen S.E."/>
            <person name="Zhou L.G."/>
            <person name="Ni X.B."/>
            <person name="Tian J.H."/>
            <person name="Sheng Y."/>
            <person name="Liu T."/>
            <person name="Pan Y.S."/>
            <person name="Xia L.Y."/>
            <person name="Li J."/>
            <person name="Zhao F."/>
            <person name="Cao W.C."/>
        </authorList>
    </citation>
    <scope>NUCLEOTIDE SEQUENCE [LARGE SCALE GENOMIC DNA]</scope>
    <source>
        <strain evidence="2">HaeL-2018</strain>
    </source>
</reference>
<evidence type="ECO:0000313" key="2">
    <source>
        <dbReference type="EMBL" id="KAH9373440.1"/>
    </source>
</evidence>
<organism evidence="2 3">
    <name type="scientific">Haemaphysalis longicornis</name>
    <name type="common">Bush tick</name>
    <dbReference type="NCBI Taxonomy" id="44386"/>
    <lineage>
        <taxon>Eukaryota</taxon>
        <taxon>Metazoa</taxon>
        <taxon>Ecdysozoa</taxon>
        <taxon>Arthropoda</taxon>
        <taxon>Chelicerata</taxon>
        <taxon>Arachnida</taxon>
        <taxon>Acari</taxon>
        <taxon>Parasitiformes</taxon>
        <taxon>Ixodida</taxon>
        <taxon>Ixodoidea</taxon>
        <taxon>Ixodidae</taxon>
        <taxon>Haemaphysalinae</taxon>
        <taxon>Haemaphysalis</taxon>
    </lineage>
</organism>
<feature type="region of interest" description="Disordered" evidence="1">
    <location>
        <begin position="1"/>
        <end position="100"/>
    </location>
</feature>
<protein>
    <submittedName>
        <fullName evidence="2">Uncharacterized protein</fullName>
    </submittedName>
</protein>
<dbReference type="AlphaFoldDB" id="A0A9J6GG20"/>
<accession>A0A9J6GG20</accession>
<dbReference type="EMBL" id="JABSTR010000006">
    <property type="protein sequence ID" value="KAH9373440.1"/>
    <property type="molecule type" value="Genomic_DNA"/>
</dbReference>
<dbReference type="OMA" id="LQYAVWI"/>
<comment type="caution">
    <text evidence="2">The sequence shown here is derived from an EMBL/GenBank/DDBJ whole genome shotgun (WGS) entry which is preliminary data.</text>
</comment>
<sequence>MAAASKVGDEMRNAKATGDYPQLLGGSNLSSSSSSSSGDEDGSNSDASVAGGSDSESEAIDVDEPVSAGRSQCAPLACEASAESEDADDSDGGNAADDLVNGQLNPALRVPQVAVVNKGDFLPKMQLPISPQGRFMQPAPTVRFLNMLEDLQYAVWISFIQDSGHCGSYMKRAFSSRVTTATQVTFCLFLPCSWGIHAPRFPNARFALERQASLLLPPQAVCLRRRPPNAGTY</sequence>
<dbReference type="Proteomes" id="UP000821853">
    <property type="component" value="Chromosome 4"/>
</dbReference>
<proteinExistence type="predicted"/>
<evidence type="ECO:0000256" key="1">
    <source>
        <dbReference type="SAM" id="MobiDB-lite"/>
    </source>
</evidence>
<feature type="compositionally biased region" description="Acidic residues" evidence="1">
    <location>
        <begin position="82"/>
        <end position="91"/>
    </location>
</feature>
<dbReference type="VEuPathDB" id="VectorBase:HLOH_047274"/>
<gene>
    <name evidence="2" type="ORF">HPB48_009485</name>
</gene>
<keyword evidence="3" id="KW-1185">Reference proteome</keyword>
<name>A0A9J6GG20_HAELO</name>